<organism evidence="2 3">
    <name type="scientific">Apiotrichum porosum</name>
    <dbReference type="NCBI Taxonomy" id="105984"/>
    <lineage>
        <taxon>Eukaryota</taxon>
        <taxon>Fungi</taxon>
        <taxon>Dikarya</taxon>
        <taxon>Basidiomycota</taxon>
        <taxon>Agaricomycotina</taxon>
        <taxon>Tremellomycetes</taxon>
        <taxon>Trichosporonales</taxon>
        <taxon>Trichosporonaceae</taxon>
        <taxon>Apiotrichum</taxon>
    </lineage>
</organism>
<feature type="region of interest" description="Disordered" evidence="1">
    <location>
        <begin position="62"/>
        <end position="86"/>
    </location>
</feature>
<proteinExistence type="predicted"/>
<keyword evidence="3" id="KW-1185">Reference proteome</keyword>
<dbReference type="Proteomes" id="UP000279236">
    <property type="component" value="Unassembled WGS sequence"/>
</dbReference>
<protein>
    <submittedName>
        <fullName evidence="2">Uncharacterized protein</fullName>
    </submittedName>
</protein>
<dbReference type="GeneID" id="39591765"/>
<dbReference type="EMBL" id="RSCE01000004">
    <property type="protein sequence ID" value="RSH83535.1"/>
    <property type="molecule type" value="Genomic_DNA"/>
</dbReference>
<gene>
    <name evidence="2" type="ORF">EHS24_007222</name>
</gene>
<dbReference type="AlphaFoldDB" id="A0A427XXS9"/>
<sequence length="86" mass="9389">MLSSRFHYQHAGTLDRVERTLDSSNSWKPVEKNPVVAGPEKLAEGMVACLQYTGKPVAKHDRPVAAKKLSPAVGVKATRHWPGSNP</sequence>
<dbReference type="RefSeq" id="XP_028477487.1">
    <property type="nucleotide sequence ID" value="XM_028622595.1"/>
</dbReference>
<evidence type="ECO:0000313" key="3">
    <source>
        <dbReference type="Proteomes" id="UP000279236"/>
    </source>
</evidence>
<reference evidence="2 3" key="1">
    <citation type="submission" date="2018-11" db="EMBL/GenBank/DDBJ databases">
        <title>Genome sequence of Apiotrichum porosum DSM 27194.</title>
        <authorList>
            <person name="Aliyu H."/>
            <person name="Gorte O."/>
            <person name="Ochsenreither K."/>
        </authorList>
    </citation>
    <scope>NUCLEOTIDE SEQUENCE [LARGE SCALE GENOMIC DNA]</scope>
    <source>
        <strain evidence="2 3">DSM 27194</strain>
    </source>
</reference>
<name>A0A427XXS9_9TREE</name>
<evidence type="ECO:0000313" key="2">
    <source>
        <dbReference type="EMBL" id="RSH83535.1"/>
    </source>
</evidence>
<evidence type="ECO:0000256" key="1">
    <source>
        <dbReference type="SAM" id="MobiDB-lite"/>
    </source>
</evidence>
<accession>A0A427XXS9</accession>
<comment type="caution">
    <text evidence="2">The sequence shown here is derived from an EMBL/GenBank/DDBJ whole genome shotgun (WGS) entry which is preliminary data.</text>
</comment>